<proteinExistence type="predicted"/>
<dbReference type="OrthoDB" id="10655888at2759"/>
<evidence type="ECO:0000313" key="1">
    <source>
        <dbReference type="EMBL" id="VDP05615.1"/>
    </source>
</evidence>
<reference evidence="3" key="1">
    <citation type="submission" date="2016-06" db="UniProtKB">
        <authorList>
            <consortium name="WormBaseParasite"/>
        </authorList>
    </citation>
    <scope>IDENTIFICATION</scope>
</reference>
<dbReference type="WBParaSite" id="SBAD_0000507201-mRNA-1">
    <property type="protein sequence ID" value="SBAD_0000507201-mRNA-1"/>
    <property type="gene ID" value="SBAD_0000507201"/>
</dbReference>
<evidence type="ECO:0000313" key="3">
    <source>
        <dbReference type="WBParaSite" id="SBAD_0000507201-mRNA-1"/>
    </source>
</evidence>
<evidence type="ECO:0000313" key="2">
    <source>
        <dbReference type="Proteomes" id="UP000270296"/>
    </source>
</evidence>
<name>A0A183IMM7_9BILA</name>
<accession>A0A183IMM7</accession>
<protein>
    <submittedName>
        <fullName evidence="3">HCO3_cotransp domain-containing protein</fullName>
    </submittedName>
</protein>
<dbReference type="AlphaFoldDB" id="A0A183IMM7"/>
<keyword evidence="2" id="KW-1185">Reference proteome</keyword>
<organism evidence="3">
    <name type="scientific">Soboliphyme baturini</name>
    <dbReference type="NCBI Taxonomy" id="241478"/>
    <lineage>
        <taxon>Eukaryota</taxon>
        <taxon>Metazoa</taxon>
        <taxon>Ecdysozoa</taxon>
        <taxon>Nematoda</taxon>
        <taxon>Enoplea</taxon>
        <taxon>Dorylaimia</taxon>
        <taxon>Dioctophymatida</taxon>
        <taxon>Dioctophymatoidea</taxon>
        <taxon>Soboliphymatidae</taxon>
        <taxon>Soboliphyme</taxon>
    </lineage>
</organism>
<gene>
    <name evidence="1" type="ORF">SBAD_LOCUS4873</name>
</gene>
<sequence>MSAELRRDDAQENPMDHVDKKVAKDGGPNAHNLCHYLVNSANQKCASDAVTLPFGHLADSKSNPDVISSSATNVAAGRQASQEDKNPLYQVSNEFIRIVGGQPMKAFLKRPIKVTNVVSTHKIVVQNEREELLQISSPVESPKLPKKKCGYCISDSLQTNWSERLKRRKILFFRRIKITDFCLGFALTGIAITVAENEVAFSAPFYEVNVIIFLISIASP</sequence>
<dbReference type="Proteomes" id="UP000270296">
    <property type="component" value="Unassembled WGS sequence"/>
</dbReference>
<reference evidence="1 2" key="2">
    <citation type="submission" date="2018-11" db="EMBL/GenBank/DDBJ databases">
        <authorList>
            <consortium name="Pathogen Informatics"/>
        </authorList>
    </citation>
    <scope>NUCLEOTIDE SEQUENCE [LARGE SCALE GENOMIC DNA]</scope>
</reference>
<dbReference type="EMBL" id="UZAM01008602">
    <property type="protein sequence ID" value="VDP05615.1"/>
    <property type="molecule type" value="Genomic_DNA"/>
</dbReference>